<dbReference type="PANTHER" id="PTHR43776:SF7">
    <property type="entry name" value="D,D-DIPEPTIDE TRANSPORT ATP-BINDING PROTEIN DDPF-RELATED"/>
    <property type="match status" value="1"/>
</dbReference>
<dbReference type="InterPro" id="IPR003439">
    <property type="entry name" value="ABC_transporter-like_ATP-bd"/>
</dbReference>
<dbReference type="SMART" id="SM00382">
    <property type="entry name" value="AAA"/>
    <property type="match status" value="1"/>
</dbReference>
<dbReference type="GO" id="GO:0055085">
    <property type="term" value="P:transmembrane transport"/>
    <property type="evidence" value="ECO:0007669"/>
    <property type="project" value="UniProtKB-ARBA"/>
</dbReference>
<evidence type="ECO:0000256" key="2">
    <source>
        <dbReference type="ARBA" id="ARBA00022448"/>
    </source>
</evidence>
<organism evidence="6">
    <name type="scientific">Thermogladius calderae</name>
    <dbReference type="NCBI Taxonomy" id="1200300"/>
    <lineage>
        <taxon>Archaea</taxon>
        <taxon>Thermoproteota</taxon>
        <taxon>Thermoprotei</taxon>
        <taxon>Desulfurococcales</taxon>
        <taxon>Desulfurococcaceae</taxon>
        <taxon>Thermogladius</taxon>
    </lineage>
</organism>
<keyword evidence="3" id="KW-0547">Nucleotide-binding</keyword>
<evidence type="ECO:0000256" key="1">
    <source>
        <dbReference type="ARBA" id="ARBA00005417"/>
    </source>
</evidence>
<dbReference type="PANTHER" id="PTHR43776">
    <property type="entry name" value="TRANSPORT ATP-BINDING PROTEIN"/>
    <property type="match status" value="1"/>
</dbReference>
<dbReference type="PROSITE" id="PS50893">
    <property type="entry name" value="ABC_TRANSPORTER_2"/>
    <property type="match status" value="1"/>
</dbReference>
<dbReference type="Gene3D" id="3.40.50.300">
    <property type="entry name" value="P-loop containing nucleotide triphosphate hydrolases"/>
    <property type="match status" value="1"/>
</dbReference>
<dbReference type="SUPFAM" id="SSF52540">
    <property type="entry name" value="P-loop containing nucleoside triphosphate hydrolases"/>
    <property type="match status" value="1"/>
</dbReference>
<dbReference type="EMBL" id="DRYK01000035">
    <property type="protein sequence ID" value="HHP67671.1"/>
    <property type="molecule type" value="Genomic_DNA"/>
</dbReference>
<dbReference type="PROSITE" id="PS00211">
    <property type="entry name" value="ABC_TRANSPORTER_1"/>
    <property type="match status" value="1"/>
</dbReference>
<evidence type="ECO:0000256" key="3">
    <source>
        <dbReference type="ARBA" id="ARBA00022741"/>
    </source>
</evidence>
<protein>
    <submittedName>
        <fullName evidence="6">ABC transporter ATP-binding protein</fullName>
    </submittedName>
</protein>
<keyword evidence="4 6" id="KW-0067">ATP-binding</keyword>
<gene>
    <name evidence="6" type="ORF">ENM60_02605</name>
</gene>
<evidence type="ECO:0000259" key="5">
    <source>
        <dbReference type="PROSITE" id="PS50893"/>
    </source>
</evidence>
<dbReference type="CDD" id="cd03257">
    <property type="entry name" value="ABC_NikE_OppD_transporters"/>
    <property type="match status" value="1"/>
</dbReference>
<dbReference type="Pfam" id="PF00005">
    <property type="entry name" value="ABC_tran"/>
    <property type="match status" value="1"/>
</dbReference>
<sequence>MPETPGRQDYLVKVENVTAGYLNVTSFSSLTKTFTPVLRNINLSMRDGERVAVIGESGSGKTTLLKVILGLLRPVMGRVLIEGLDIYSSRKAWLRAVKRIGYVPQDPFKALDPRVKIKTSLMEPLETTSYSKEEANKLIKEAVRLVGLPEEVLDYYPTSLSGGMLQRVLIARALINRPKLFLLDEPTSSLDVSTQAQIINLINTIYHNYKMGVLLVTHDLAVAQYLAERVIILREGRIVEEGFFEDVILNPRHEYTRLLVKSYMMEPV</sequence>
<feature type="domain" description="ABC transporter" evidence="5">
    <location>
        <begin position="12"/>
        <end position="260"/>
    </location>
</feature>
<dbReference type="InterPro" id="IPR017871">
    <property type="entry name" value="ABC_transporter-like_CS"/>
</dbReference>
<accession>A0A7J3XYK1</accession>
<proteinExistence type="inferred from homology"/>
<name>A0A7J3XYK1_9CREN</name>
<dbReference type="InterPro" id="IPR003593">
    <property type="entry name" value="AAA+_ATPase"/>
</dbReference>
<evidence type="ECO:0000313" key="6">
    <source>
        <dbReference type="EMBL" id="HHP67671.1"/>
    </source>
</evidence>
<dbReference type="InterPro" id="IPR050319">
    <property type="entry name" value="ABC_transp_ATP-bind"/>
</dbReference>
<comment type="caution">
    <text evidence="6">The sequence shown here is derived from an EMBL/GenBank/DDBJ whole genome shotgun (WGS) entry which is preliminary data.</text>
</comment>
<comment type="similarity">
    <text evidence="1">Belongs to the ABC transporter superfamily.</text>
</comment>
<dbReference type="AlphaFoldDB" id="A0A7J3XYK1"/>
<keyword evidence="2" id="KW-0813">Transport</keyword>
<evidence type="ECO:0000256" key="4">
    <source>
        <dbReference type="ARBA" id="ARBA00022840"/>
    </source>
</evidence>
<dbReference type="GO" id="GO:0016887">
    <property type="term" value="F:ATP hydrolysis activity"/>
    <property type="evidence" value="ECO:0007669"/>
    <property type="project" value="InterPro"/>
</dbReference>
<dbReference type="GO" id="GO:0005524">
    <property type="term" value="F:ATP binding"/>
    <property type="evidence" value="ECO:0007669"/>
    <property type="project" value="UniProtKB-KW"/>
</dbReference>
<reference evidence="6" key="1">
    <citation type="journal article" date="2020" name="mSystems">
        <title>Genome- and Community-Level Interaction Insights into Carbon Utilization and Element Cycling Functions of Hydrothermarchaeota in Hydrothermal Sediment.</title>
        <authorList>
            <person name="Zhou Z."/>
            <person name="Liu Y."/>
            <person name="Xu W."/>
            <person name="Pan J."/>
            <person name="Luo Z.H."/>
            <person name="Li M."/>
        </authorList>
    </citation>
    <scope>NUCLEOTIDE SEQUENCE [LARGE SCALE GENOMIC DNA]</scope>
    <source>
        <strain evidence="6">SpSt-110</strain>
    </source>
</reference>
<dbReference type="InterPro" id="IPR027417">
    <property type="entry name" value="P-loop_NTPase"/>
</dbReference>